<keyword evidence="6" id="KW-0378">Hydrolase</keyword>
<reference evidence="6 7" key="1">
    <citation type="submission" date="2019-02" db="EMBL/GenBank/DDBJ databases">
        <title>Deep-cultivation of Planctomycetes and their phenomic and genomic characterization uncovers novel biology.</title>
        <authorList>
            <person name="Wiegand S."/>
            <person name="Jogler M."/>
            <person name="Boedeker C."/>
            <person name="Pinto D."/>
            <person name="Vollmers J."/>
            <person name="Rivas-Marin E."/>
            <person name="Kohn T."/>
            <person name="Peeters S.H."/>
            <person name="Heuer A."/>
            <person name="Rast P."/>
            <person name="Oberbeckmann S."/>
            <person name="Bunk B."/>
            <person name="Jeske O."/>
            <person name="Meyerdierks A."/>
            <person name="Storesund J.E."/>
            <person name="Kallscheuer N."/>
            <person name="Luecker S."/>
            <person name="Lage O.M."/>
            <person name="Pohl T."/>
            <person name="Merkel B.J."/>
            <person name="Hornburger P."/>
            <person name="Mueller R.-W."/>
            <person name="Bruemmer F."/>
            <person name="Labrenz M."/>
            <person name="Spormann A.M."/>
            <person name="Op Den Camp H."/>
            <person name="Overmann J."/>
            <person name="Amann R."/>
            <person name="Jetten M.S.M."/>
            <person name="Mascher T."/>
            <person name="Medema M.H."/>
            <person name="Devos D.P."/>
            <person name="Kaster A.-K."/>
            <person name="Ovreas L."/>
            <person name="Rohde M."/>
            <person name="Galperin M.Y."/>
            <person name="Jogler C."/>
        </authorList>
    </citation>
    <scope>NUCLEOTIDE SEQUENCE [LARGE SCALE GENOMIC DNA]</scope>
    <source>
        <strain evidence="6 7">Enr8</strain>
    </source>
</reference>
<dbReference type="GO" id="GO:0006508">
    <property type="term" value="P:proteolysis"/>
    <property type="evidence" value="ECO:0007669"/>
    <property type="project" value="UniProtKB-KW"/>
</dbReference>
<dbReference type="RefSeq" id="WP_146433806.1">
    <property type="nucleotide sequence ID" value="NZ_SJPF01000004.1"/>
</dbReference>
<dbReference type="SUPFAM" id="SSF50156">
    <property type="entry name" value="PDZ domain-like"/>
    <property type="match status" value="2"/>
</dbReference>
<evidence type="ECO:0000313" key="6">
    <source>
        <dbReference type="EMBL" id="TWT31586.1"/>
    </source>
</evidence>
<dbReference type="PANTHER" id="PTHR22939:SF129">
    <property type="entry name" value="SERINE PROTEASE HTRA2, MITOCHONDRIAL"/>
    <property type="match status" value="1"/>
</dbReference>
<feature type="domain" description="PDZ" evidence="5">
    <location>
        <begin position="189"/>
        <end position="247"/>
    </location>
</feature>
<evidence type="ECO:0000256" key="1">
    <source>
        <dbReference type="ARBA" id="ARBA00010541"/>
    </source>
</evidence>
<keyword evidence="4" id="KW-0732">Signal</keyword>
<dbReference type="SMART" id="SM00228">
    <property type="entry name" value="PDZ"/>
    <property type="match status" value="2"/>
</dbReference>
<feature type="region of interest" description="Disordered" evidence="3">
    <location>
        <begin position="131"/>
        <end position="191"/>
    </location>
</feature>
<feature type="coiled-coil region" evidence="2">
    <location>
        <begin position="325"/>
        <end position="359"/>
    </location>
</feature>
<dbReference type="EMBL" id="SJPF01000004">
    <property type="protein sequence ID" value="TWT31586.1"/>
    <property type="molecule type" value="Genomic_DNA"/>
</dbReference>
<evidence type="ECO:0000313" key="7">
    <source>
        <dbReference type="Proteomes" id="UP000318878"/>
    </source>
</evidence>
<dbReference type="GO" id="GO:0008233">
    <property type="term" value="F:peptidase activity"/>
    <property type="evidence" value="ECO:0007669"/>
    <property type="project" value="UniProtKB-KW"/>
</dbReference>
<dbReference type="Gene3D" id="2.30.42.10">
    <property type="match status" value="2"/>
</dbReference>
<sequence precursor="true">MRYITLTLAVLLAAPAVGHAQSAFEQLQNLIRPPGDPAPTPAPANPGYLGATLDNLDKETPDAGVVVLKVNPGGPAEKAGLEAGDRVVSLETVAVSNLDQFARLMRNQVPGSRIKMTVERKGEPESILVTLGNRPAAPPANEALPPPTNMNNNPPATGNSSNPLDPLGLEDSPPSVLVNPPNNPPAIPRGKLGVRVVPVTDQYRETTGTSVRRGAVVESVTPGSAAAFAGIPVGSVIVALNNRRVNDPQDLLNILATMPQNRDVPIGYYVGNRLLQSNVRLDGQPPSLVNDTPNALPSDGRFADRPAMRMLNRALSELGANPVPSIEEQNENAQLRSRVAELEAEVTRLQTLVNQLRAENGGQN</sequence>
<feature type="chain" id="PRO_5023140513" evidence="4">
    <location>
        <begin position="21"/>
        <end position="364"/>
    </location>
</feature>
<feature type="compositionally biased region" description="Low complexity" evidence="3">
    <location>
        <begin position="139"/>
        <end position="159"/>
    </location>
</feature>
<accession>A0A5C5UYZ4</accession>
<feature type="signal peptide" evidence="4">
    <location>
        <begin position="1"/>
        <end position="20"/>
    </location>
</feature>
<dbReference type="InterPro" id="IPR036034">
    <property type="entry name" value="PDZ_sf"/>
</dbReference>
<dbReference type="InterPro" id="IPR001478">
    <property type="entry name" value="PDZ"/>
</dbReference>
<protein>
    <submittedName>
        <fullName evidence="6">Putative serine protease HtrA</fullName>
    </submittedName>
</protein>
<feature type="domain" description="PDZ" evidence="5">
    <location>
        <begin position="47"/>
        <end position="122"/>
    </location>
</feature>
<dbReference type="AlphaFoldDB" id="A0A5C5UYZ4"/>
<dbReference type="PROSITE" id="PS50106">
    <property type="entry name" value="PDZ"/>
    <property type="match status" value="2"/>
</dbReference>
<dbReference type="PANTHER" id="PTHR22939">
    <property type="entry name" value="SERINE PROTEASE FAMILY S1C HTRA-RELATED"/>
    <property type="match status" value="1"/>
</dbReference>
<evidence type="ECO:0000256" key="4">
    <source>
        <dbReference type="SAM" id="SignalP"/>
    </source>
</evidence>
<comment type="similarity">
    <text evidence="1">Belongs to the peptidase S1C family.</text>
</comment>
<dbReference type="Pfam" id="PF13180">
    <property type="entry name" value="PDZ_2"/>
    <property type="match status" value="2"/>
</dbReference>
<name>A0A5C5UYZ4_9BACT</name>
<keyword evidence="7" id="KW-1185">Reference proteome</keyword>
<proteinExistence type="inferred from homology"/>
<dbReference type="OrthoDB" id="255926at2"/>
<gene>
    <name evidence="6" type="primary">htrA</name>
    <name evidence="6" type="ORF">Enr8_35080</name>
</gene>
<evidence type="ECO:0000259" key="5">
    <source>
        <dbReference type="PROSITE" id="PS50106"/>
    </source>
</evidence>
<keyword evidence="6" id="KW-0645">Protease</keyword>
<evidence type="ECO:0000256" key="3">
    <source>
        <dbReference type="SAM" id="MobiDB-lite"/>
    </source>
</evidence>
<organism evidence="6 7">
    <name type="scientific">Blastopirellula retiformator</name>
    <dbReference type="NCBI Taxonomy" id="2527970"/>
    <lineage>
        <taxon>Bacteria</taxon>
        <taxon>Pseudomonadati</taxon>
        <taxon>Planctomycetota</taxon>
        <taxon>Planctomycetia</taxon>
        <taxon>Pirellulales</taxon>
        <taxon>Pirellulaceae</taxon>
        <taxon>Blastopirellula</taxon>
    </lineage>
</organism>
<keyword evidence="2" id="KW-0175">Coiled coil</keyword>
<comment type="caution">
    <text evidence="6">The sequence shown here is derived from an EMBL/GenBank/DDBJ whole genome shotgun (WGS) entry which is preliminary data.</text>
</comment>
<evidence type="ECO:0000256" key="2">
    <source>
        <dbReference type="SAM" id="Coils"/>
    </source>
</evidence>
<dbReference type="Proteomes" id="UP000318878">
    <property type="component" value="Unassembled WGS sequence"/>
</dbReference>